<dbReference type="PATRIC" id="fig|1115809.3.peg.437"/>
<name>U2QN32_9BACT</name>
<keyword evidence="2" id="KW-1185">Reference proteome</keyword>
<dbReference type="AlphaFoldDB" id="U2QN32"/>
<dbReference type="Proteomes" id="UP000016648">
    <property type="component" value="Unassembled WGS sequence"/>
</dbReference>
<proteinExistence type="predicted"/>
<protein>
    <submittedName>
        <fullName evidence="1">Uncharacterized protein</fullName>
    </submittedName>
</protein>
<evidence type="ECO:0000313" key="2">
    <source>
        <dbReference type="Proteomes" id="UP000016648"/>
    </source>
</evidence>
<accession>U2QN32</accession>
<dbReference type="EMBL" id="AWEY01000007">
    <property type="protein sequence ID" value="ERK40197.1"/>
    <property type="molecule type" value="Genomic_DNA"/>
</dbReference>
<reference evidence="1 2" key="1">
    <citation type="submission" date="2013-08" db="EMBL/GenBank/DDBJ databases">
        <authorList>
            <person name="Durkin A.S."/>
            <person name="Haft D.R."/>
            <person name="McCorrison J."/>
            <person name="Torralba M."/>
            <person name="Gillis M."/>
            <person name="Haft D.H."/>
            <person name="Methe B."/>
            <person name="Sutton G."/>
            <person name="Nelson K.E."/>
        </authorList>
    </citation>
    <scope>NUCLEOTIDE SEQUENCE [LARGE SCALE GENOMIC DNA]</scope>
    <source>
        <strain evidence="1 2">F0067</strain>
    </source>
</reference>
<gene>
    <name evidence="1" type="ORF">HMPREF9135_0616</name>
</gene>
<comment type="caution">
    <text evidence="1">The sequence shown here is derived from an EMBL/GenBank/DDBJ whole genome shotgun (WGS) entry which is preliminary data.</text>
</comment>
<evidence type="ECO:0000313" key="1">
    <source>
        <dbReference type="EMBL" id="ERK40197.1"/>
    </source>
</evidence>
<organism evidence="1 2">
    <name type="scientific">Segatella baroniae F0067</name>
    <dbReference type="NCBI Taxonomy" id="1115809"/>
    <lineage>
        <taxon>Bacteria</taxon>
        <taxon>Pseudomonadati</taxon>
        <taxon>Bacteroidota</taxon>
        <taxon>Bacteroidia</taxon>
        <taxon>Bacteroidales</taxon>
        <taxon>Prevotellaceae</taxon>
        <taxon>Segatella</taxon>
    </lineage>
</organism>
<sequence>MSCKNTKKSDSAQYLLIGICRIGLLPDAVGLESKRRRTGTSKTDVRPESLASLPTLSKRLGKRRQVCAAGEIVSANDGRFARLEKSSKQKKS</sequence>